<evidence type="ECO:0008006" key="3">
    <source>
        <dbReference type="Google" id="ProtNLM"/>
    </source>
</evidence>
<dbReference type="AlphaFoldDB" id="A0A0G0NHQ6"/>
<dbReference type="EMBL" id="LBWR01000002">
    <property type="protein sequence ID" value="KKR12356.1"/>
    <property type="molecule type" value="Genomic_DNA"/>
</dbReference>
<name>A0A0G0NHQ6_9BACT</name>
<accession>A0A0G0NHQ6</accession>
<organism evidence="1 2">
    <name type="scientific">Candidatus Wolfebacteria bacterium GW2011_GWC2_39_22</name>
    <dbReference type="NCBI Taxonomy" id="1619013"/>
    <lineage>
        <taxon>Bacteria</taxon>
        <taxon>Candidatus Wolfeibacteriota</taxon>
    </lineage>
</organism>
<sequence length="111" mass="12508">MDSYTKKVLLVIALAFVVAIAYRVAIMKPEADVKVQPYPATVLTDMQIDRYGNIMYPLYFCIDGRCRTRVTCGNESTPLFEKGNRVTVWLKTSPLEGSDLLCLDKVELVGR</sequence>
<dbReference type="Proteomes" id="UP000034665">
    <property type="component" value="Unassembled WGS sequence"/>
</dbReference>
<evidence type="ECO:0000313" key="2">
    <source>
        <dbReference type="Proteomes" id="UP000034665"/>
    </source>
</evidence>
<evidence type="ECO:0000313" key="1">
    <source>
        <dbReference type="EMBL" id="KKR12356.1"/>
    </source>
</evidence>
<proteinExistence type="predicted"/>
<reference evidence="1 2" key="1">
    <citation type="journal article" date="2015" name="Nature">
        <title>rRNA introns, odd ribosomes, and small enigmatic genomes across a large radiation of phyla.</title>
        <authorList>
            <person name="Brown C.T."/>
            <person name="Hug L.A."/>
            <person name="Thomas B.C."/>
            <person name="Sharon I."/>
            <person name="Castelle C.J."/>
            <person name="Singh A."/>
            <person name="Wilkins M.J."/>
            <person name="Williams K.H."/>
            <person name="Banfield J.F."/>
        </authorList>
    </citation>
    <scope>NUCLEOTIDE SEQUENCE [LARGE SCALE GENOMIC DNA]</scope>
</reference>
<protein>
    <recommendedName>
        <fullName evidence="3">DUF5666 domain-containing protein</fullName>
    </recommendedName>
</protein>
<gene>
    <name evidence="1" type="ORF">UT41_C0002G0130</name>
</gene>
<comment type="caution">
    <text evidence="1">The sequence shown here is derived from an EMBL/GenBank/DDBJ whole genome shotgun (WGS) entry which is preliminary data.</text>
</comment>